<reference evidence="5" key="1">
    <citation type="journal article" date="2013" name="Nature">
        <title>Pan genome of the phytoplankton Emiliania underpins its global distribution.</title>
        <authorList>
            <person name="Read B.A."/>
            <person name="Kegel J."/>
            <person name="Klute M.J."/>
            <person name="Kuo A."/>
            <person name="Lefebvre S.C."/>
            <person name="Maumus F."/>
            <person name="Mayer C."/>
            <person name="Miller J."/>
            <person name="Monier A."/>
            <person name="Salamov A."/>
            <person name="Young J."/>
            <person name="Aguilar M."/>
            <person name="Claverie J.M."/>
            <person name="Frickenhaus S."/>
            <person name="Gonzalez K."/>
            <person name="Herman E.K."/>
            <person name="Lin Y.C."/>
            <person name="Napier J."/>
            <person name="Ogata H."/>
            <person name="Sarno A.F."/>
            <person name="Shmutz J."/>
            <person name="Schroeder D."/>
            <person name="de Vargas C."/>
            <person name="Verret F."/>
            <person name="von Dassow P."/>
            <person name="Valentin K."/>
            <person name="Van de Peer Y."/>
            <person name="Wheeler G."/>
            <person name="Dacks J.B."/>
            <person name="Delwiche C.F."/>
            <person name="Dyhrman S.T."/>
            <person name="Glockner G."/>
            <person name="John U."/>
            <person name="Richards T."/>
            <person name="Worden A.Z."/>
            <person name="Zhang X."/>
            <person name="Grigoriev I.V."/>
            <person name="Allen A.E."/>
            <person name="Bidle K."/>
            <person name="Borodovsky M."/>
            <person name="Bowler C."/>
            <person name="Brownlee C."/>
            <person name="Cock J.M."/>
            <person name="Elias M."/>
            <person name="Gladyshev V.N."/>
            <person name="Groth M."/>
            <person name="Guda C."/>
            <person name="Hadaegh A."/>
            <person name="Iglesias-Rodriguez M.D."/>
            <person name="Jenkins J."/>
            <person name="Jones B.M."/>
            <person name="Lawson T."/>
            <person name="Leese F."/>
            <person name="Lindquist E."/>
            <person name="Lobanov A."/>
            <person name="Lomsadze A."/>
            <person name="Malik S.B."/>
            <person name="Marsh M.E."/>
            <person name="Mackinder L."/>
            <person name="Mock T."/>
            <person name="Mueller-Roeber B."/>
            <person name="Pagarete A."/>
            <person name="Parker M."/>
            <person name="Probert I."/>
            <person name="Quesneville H."/>
            <person name="Raines C."/>
            <person name="Rensing S.A."/>
            <person name="Riano-Pachon D.M."/>
            <person name="Richier S."/>
            <person name="Rokitta S."/>
            <person name="Shiraiwa Y."/>
            <person name="Soanes D.M."/>
            <person name="van der Giezen M."/>
            <person name="Wahlund T.M."/>
            <person name="Williams B."/>
            <person name="Wilson W."/>
            <person name="Wolfe G."/>
            <person name="Wurch L.L."/>
        </authorList>
    </citation>
    <scope>NUCLEOTIDE SEQUENCE</scope>
</reference>
<dbReference type="RefSeq" id="XP_005763145.1">
    <property type="nucleotide sequence ID" value="XM_005763088.1"/>
</dbReference>
<name>A0A0D3IHI1_EMIH1</name>
<dbReference type="PROSITE" id="PS51228">
    <property type="entry name" value="ACB_2"/>
    <property type="match status" value="1"/>
</dbReference>
<dbReference type="STRING" id="2903.R1DIP9"/>
<evidence type="ECO:0000256" key="1">
    <source>
        <dbReference type="ARBA" id="ARBA00005567"/>
    </source>
</evidence>
<dbReference type="AlphaFoldDB" id="A0A0D3IHI1"/>
<dbReference type="Proteomes" id="UP000013827">
    <property type="component" value="Unassembled WGS sequence"/>
</dbReference>
<organism evidence="4 5">
    <name type="scientific">Emiliania huxleyi (strain CCMP1516)</name>
    <dbReference type="NCBI Taxonomy" id="280463"/>
    <lineage>
        <taxon>Eukaryota</taxon>
        <taxon>Haptista</taxon>
        <taxon>Haptophyta</taxon>
        <taxon>Prymnesiophyceae</taxon>
        <taxon>Isochrysidales</taxon>
        <taxon>Noelaerhabdaceae</taxon>
        <taxon>Emiliania</taxon>
    </lineage>
</organism>
<evidence type="ECO:0000313" key="4">
    <source>
        <dbReference type="EnsemblProtists" id="EOD10716"/>
    </source>
</evidence>
<dbReference type="InterPro" id="IPR014352">
    <property type="entry name" value="FERM/acyl-CoA-bd_prot_sf"/>
</dbReference>
<dbReference type="PRINTS" id="PR00689">
    <property type="entry name" value="ACOABINDINGP"/>
</dbReference>
<accession>A0A0D3IHI1</accession>
<dbReference type="EnsemblProtists" id="EOD10716">
    <property type="protein sequence ID" value="EOD10716"/>
    <property type="gene ID" value="EMIHUDRAFT_49359"/>
</dbReference>
<feature type="domain" description="ACB" evidence="3">
    <location>
        <begin position="1"/>
        <end position="73"/>
    </location>
</feature>
<dbReference type="PaxDb" id="2903-EOD10716"/>
<dbReference type="PANTHER" id="PTHR23310">
    <property type="entry name" value="ACYL-COA-BINDING PROTEIN, ACBP"/>
    <property type="match status" value="1"/>
</dbReference>
<comment type="similarity">
    <text evidence="1">Belongs to the ACBP family.</text>
</comment>
<protein>
    <recommendedName>
        <fullName evidence="3">ACB domain-containing protein</fullName>
    </recommendedName>
</protein>
<evidence type="ECO:0000313" key="5">
    <source>
        <dbReference type="Proteomes" id="UP000013827"/>
    </source>
</evidence>
<reference evidence="4" key="2">
    <citation type="submission" date="2024-10" db="UniProtKB">
        <authorList>
            <consortium name="EnsemblProtists"/>
        </authorList>
    </citation>
    <scope>IDENTIFICATION</scope>
</reference>
<dbReference type="OMA" id="GDCNIPV"/>
<evidence type="ECO:0000256" key="2">
    <source>
        <dbReference type="ARBA" id="ARBA00023121"/>
    </source>
</evidence>
<dbReference type="GO" id="GO:0000062">
    <property type="term" value="F:fatty-acyl-CoA binding"/>
    <property type="evidence" value="ECO:0007669"/>
    <property type="project" value="InterPro"/>
</dbReference>
<dbReference type="GO" id="GO:0006631">
    <property type="term" value="P:fatty acid metabolic process"/>
    <property type="evidence" value="ECO:0007669"/>
    <property type="project" value="TreeGrafter"/>
</dbReference>
<dbReference type="SUPFAM" id="SSF47027">
    <property type="entry name" value="Acyl-CoA binding protein"/>
    <property type="match status" value="1"/>
</dbReference>
<proteinExistence type="inferred from homology"/>
<keyword evidence="2" id="KW-0446">Lipid-binding</keyword>
<sequence length="73" mass="7911">SSDFEAAAATLQSVKRRLPVATQLQLYALYKQSTQGDAPSDAPSSLHVTASAKWTAWDALRGCEAARARQQYV</sequence>
<keyword evidence="5" id="KW-1185">Reference proteome</keyword>
<dbReference type="PANTHER" id="PTHR23310:SF62">
    <property type="entry name" value="ACYL-COA BINDING PROTEIN 1, ISOFORM A"/>
    <property type="match status" value="1"/>
</dbReference>
<dbReference type="HOGENOM" id="CLU_118853_4_1_1"/>
<dbReference type="GeneID" id="17256771"/>
<evidence type="ECO:0000259" key="3">
    <source>
        <dbReference type="PROSITE" id="PS51228"/>
    </source>
</evidence>
<dbReference type="Gene3D" id="1.20.80.10">
    <property type="match status" value="1"/>
</dbReference>
<dbReference type="InterPro" id="IPR035984">
    <property type="entry name" value="Acyl-CoA-binding_sf"/>
</dbReference>
<dbReference type="InterPro" id="IPR000582">
    <property type="entry name" value="Acyl-CoA-binding_protein"/>
</dbReference>
<dbReference type="Pfam" id="PF00887">
    <property type="entry name" value="ACBP"/>
    <property type="match status" value="1"/>
</dbReference>
<dbReference type="KEGG" id="ehx:EMIHUDRAFT_49359"/>